<accession>A0A101HQN9</accession>
<dbReference type="Proteomes" id="UP000054705">
    <property type="component" value="Unassembled WGS sequence"/>
</dbReference>
<sequence>MPACHPGDRGFDSRQLRHFYATVAQLVEQRTENPRVGGSIPSRGTILTSDCKIRYNLVCVRKWLSGRASPCQGEGRGFESRLPLHFVWRHSQVVRQRTANPLFPGSNPGVASKQQVARAGGKFRGSRFCYGDRKPARSFQECFNCLFRFYSPLRIPFKERVYCPSLVPCWNQPNTNICSIFALTYVIITV</sequence>
<dbReference type="AntiFam" id="ANF00010">
    <property type="entry name" value="tRNA translation"/>
</dbReference>
<name>A0A101HQN9_9FIRM</name>
<protein>
    <submittedName>
        <fullName evidence="1">Uncharacterized protein</fullName>
    </submittedName>
</protein>
<dbReference type="AlphaFoldDB" id="A0A101HQN9"/>
<evidence type="ECO:0000313" key="1">
    <source>
        <dbReference type="EMBL" id="KUK81318.1"/>
    </source>
</evidence>
<reference evidence="2" key="1">
    <citation type="journal article" date="2015" name="MBio">
        <title>Genome-Resolved Metagenomic Analysis Reveals Roles for Candidate Phyla and Other Microbial Community Members in Biogeochemical Transformations in Oil Reservoirs.</title>
        <authorList>
            <person name="Hu P."/>
            <person name="Tom L."/>
            <person name="Singh A."/>
            <person name="Thomas B.C."/>
            <person name="Baker B.J."/>
            <person name="Piceno Y.M."/>
            <person name="Andersen G.L."/>
            <person name="Banfield J.F."/>
        </authorList>
    </citation>
    <scope>NUCLEOTIDE SEQUENCE [LARGE SCALE GENOMIC DNA]</scope>
</reference>
<organism evidence="1 2">
    <name type="scientific">Pelotomaculum thermopropionicum</name>
    <dbReference type="NCBI Taxonomy" id="110500"/>
    <lineage>
        <taxon>Bacteria</taxon>
        <taxon>Bacillati</taxon>
        <taxon>Bacillota</taxon>
        <taxon>Clostridia</taxon>
        <taxon>Eubacteriales</taxon>
        <taxon>Desulfotomaculaceae</taxon>
        <taxon>Pelotomaculum</taxon>
    </lineage>
</organism>
<dbReference type="EMBL" id="LGGS01000160">
    <property type="protein sequence ID" value="KUK81318.1"/>
    <property type="molecule type" value="Genomic_DNA"/>
</dbReference>
<dbReference type="AntiFam" id="ANF00013">
    <property type="entry name" value="tRNA translation"/>
</dbReference>
<proteinExistence type="predicted"/>
<gene>
    <name evidence="1" type="ORF">XD97_0682</name>
</gene>
<comment type="caution">
    <text evidence="1">The sequence shown here is derived from an EMBL/GenBank/DDBJ whole genome shotgun (WGS) entry which is preliminary data.</text>
</comment>
<evidence type="ECO:0000313" key="2">
    <source>
        <dbReference type="Proteomes" id="UP000054705"/>
    </source>
</evidence>